<dbReference type="EMBL" id="BAAADU010000002">
    <property type="protein sequence ID" value="GAA0650393.1"/>
    <property type="molecule type" value="Genomic_DNA"/>
</dbReference>
<dbReference type="Gene3D" id="3.40.630.30">
    <property type="match status" value="1"/>
</dbReference>
<accession>A0AAV3SZX2</accession>
<reference evidence="2 3" key="1">
    <citation type="journal article" date="2019" name="Int. J. Syst. Evol. Microbiol.">
        <title>The Global Catalogue of Microorganisms (GCM) 10K type strain sequencing project: providing services to taxonomists for standard genome sequencing and annotation.</title>
        <authorList>
            <consortium name="The Broad Institute Genomics Platform"/>
            <consortium name="The Broad Institute Genome Sequencing Center for Infectious Disease"/>
            <person name="Wu L."/>
            <person name="Ma J."/>
        </authorList>
    </citation>
    <scope>NUCLEOTIDE SEQUENCE [LARGE SCALE GENOMIC DNA]</scope>
    <source>
        <strain evidence="2 3">JCM 16327</strain>
    </source>
</reference>
<name>A0AAV3SZX2_9EURY</name>
<dbReference type="GO" id="GO:0016747">
    <property type="term" value="F:acyltransferase activity, transferring groups other than amino-acyl groups"/>
    <property type="evidence" value="ECO:0007669"/>
    <property type="project" value="InterPro"/>
</dbReference>
<dbReference type="PROSITE" id="PS51186">
    <property type="entry name" value="GNAT"/>
    <property type="match status" value="1"/>
</dbReference>
<dbReference type="AlphaFoldDB" id="A0AAV3SZX2"/>
<proteinExistence type="predicted"/>
<dbReference type="InterPro" id="IPR016181">
    <property type="entry name" value="Acyl_CoA_acyltransferase"/>
</dbReference>
<dbReference type="CDD" id="cd04301">
    <property type="entry name" value="NAT_SF"/>
    <property type="match status" value="1"/>
</dbReference>
<dbReference type="SUPFAM" id="SSF55729">
    <property type="entry name" value="Acyl-CoA N-acyltransferases (Nat)"/>
    <property type="match status" value="1"/>
</dbReference>
<dbReference type="RefSeq" id="WP_319799819.1">
    <property type="nucleotide sequence ID" value="NZ_BAAADU010000002.1"/>
</dbReference>
<protein>
    <submittedName>
        <fullName evidence="2">GNAT family N-acetyltransferase</fullName>
    </submittedName>
</protein>
<comment type="caution">
    <text evidence="2">The sequence shown here is derived from an EMBL/GenBank/DDBJ whole genome shotgun (WGS) entry which is preliminary data.</text>
</comment>
<dbReference type="InterPro" id="IPR000182">
    <property type="entry name" value="GNAT_dom"/>
</dbReference>
<evidence type="ECO:0000313" key="2">
    <source>
        <dbReference type="EMBL" id="GAA0650393.1"/>
    </source>
</evidence>
<sequence length="125" mass="13913">MAVSVRRAVARDHLGVMRVLDGAMLDVDSDTVERRIAAGGVFVADDDHRVVGALLTLPRETGAHVEAIAVRRARRDAGIGSRLVQSAAERWRPLTADFRREVRPFYASLGFDIEERGDRYRGTLR</sequence>
<keyword evidence="3" id="KW-1185">Reference proteome</keyword>
<organism evidence="2 3">
    <name type="scientific">Salarchaeum japonicum</name>
    <dbReference type="NCBI Taxonomy" id="555573"/>
    <lineage>
        <taxon>Archaea</taxon>
        <taxon>Methanobacteriati</taxon>
        <taxon>Methanobacteriota</taxon>
        <taxon>Stenosarchaea group</taxon>
        <taxon>Halobacteria</taxon>
        <taxon>Halobacteriales</taxon>
        <taxon>Halobacteriaceae</taxon>
    </lineage>
</organism>
<dbReference type="GeneID" id="68571720"/>
<evidence type="ECO:0000313" key="3">
    <source>
        <dbReference type="Proteomes" id="UP001500194"/>
    </source>
</evidence>
<feature type="domain" description="N-acetyltransferase" evidence="1">
    <location>
        <begin position="3"/>
        <end position="125"/>
    </location>
</feature>
<dbReference type="Pfam" id="PF13508">
    <property type="entry name" value="Acetyltransf_7"/>
    <property type="match status" value="1"/>
</dbReference>
<dbReference type="Proteomes" id="UP001500194">
    <property type="component" value="Unassembled WGS sequence"/>
</dbReference>
<gene>
    <name evidence="2" type="ORF">GCM10009019_11530</name>
</gene>
<evidence type="ECO:0000259" key="1">
    <source>
        <dbReference type="PROSITE" id="PS51186"/>
    </source>
</evidence>